<keyword evidence="3" id="KW-1185">Reference proteome</keyword>
<dbReference type="EMBL" id="OOIP01000002">
    <property type="protein sequence ID" value="SPO35566.1"/>
    <property type="molecule type" value="Genomic_DNA"/>
</dbReference>
<evidence type="ECO:0000313" key="3">
    <source>
        <dbReference type="Proteomes" id="UP000323386"/>
    </source>
</evidence>
<feature type="chain" id="PRO_5023056609" evidence="1">
    <location>
        <begin position="21"/>
        <end position="90"/>
    </location>
</feature>
<feature type="signal peptide" evidence="1">
    <location>
        <begin position="1"/>
        <end position="20"/>
    </location>
</feature>
<reference evidence="2 3" key="1">
    <citation type="submission" date="2018-03" db="EMBL/GenBank/DDBJ databases">
        <authorList>
            <person name="Guldener U."/>
        </authorList>
    </citation>
    <scope>NUCLEOTIDE SEQUENCE [LARGE SCALE GENOMIC DNA]</scope>
    <source>
        <strain evidence="2 3">DAOM196992</strain>
    </source>
</reference>
<keyword evidence="1" id="KW-0732">Signal</keyword>
<accession>A0A5C3EVM4</accession>
<protein>
    <submittedName>
        <fullName evidence="2">Uncharacterized protein</fullName>
    </submittedName>
</protein>
<evidence type="ECO:0000256" key="1">
    <source>
        <dbReference type="SAM" id="SignalP"/>
    </source>
</evidence>
<dbReference type="AlphaFoldDB" id="A0A5C3EVM4"/>
<name>A0A5C3EVM4_9BASI</name>
<proteinExistence type="predicted"/>
<organism evidence="2 3">
    <name type="scientific">Pseudozyma flocculosa</name>
    <dbReference type="NCBI Taxonomy" id="84751"/>
    <lineage>
        <taxon>Eukaryota</taxon>
        <taxon>Fungi</taxon>
        <taxon>Dikarya</taxon>
        <taxon>Basidiomycota</taxon>
        <taxon>Ustilaginomycotina</taxon>
        <taxon>Ustilaginomycetes</taxon>
        <taxon>Ustilaginales</taxon>
        <taxon>Ustilaginaceae</taxon>
        <taxon>Pseudozyma</taxon>
    </lineage>
</organism>
<dbReference type="Proteomes" id="UP000323386">
    <property type="component" value="Unassembled WGS sequence"/>
</dbReference>
<sequence>MKAAASSVFLVLAFAASGSAWLFASAPVVDDNGNTWQWGCEINRTDRGILLQFTAAGCQPADGYCRFGHDELLKYCNQFHGKFVALQAGS</sequence>
<gene>
    <name evidence="2" type="ORF">PSFLO_01037</name>
</gene>
<evidence type="ECO:0000313" key="2">
    <source>
        <dbReference type="EMBL" id="SPO35566.1"/>
    </source>
</evidence>